<dbReference type="GO" id="GO:0008017">
    <property type="term" value="F:microtubule binding"/>
    <property type="evidence" value="ECO:0007669"/>
    <property type="project" value="InterPro"/>
</dbReference>
<comment type="caution">
    <text evidence="11">The sequence shown here is derived from an EMBL/GenBank/DDBJ whole genome shotgun (WGS) entry which is preliminary data.</text>
</comment>
<dbReference type="OrthoDB" id="642895at2759"/>
<feature type="coiled-coil region" evidence="9">
    <location>
        <begin position="154"/>
        <end position="181"/>
    </location>
</feature>
<proteinExistence type="inferred from homology"/>
<evidence type="ECO:0000256" key="10">
    <source>
        <dbReference type="SAM" id="MobiDB-lite"/>
    </source>
</evidence>
<evidence type="ECO:0000256" key="5">
    <source>
        <dbReference type="ARBA" id="ARBA00022553"/>
    </source>
</evidence>
<dbReference type="PANTHER" id="PTHR19321">
    <property type="entry name" value="PROTEIN REGULATOR OF CYTOKINESIS 1 PRC1-RELATED"/>
    <property type="match status" value="1"/>
</dbReference>
<dbReference type="GO" id="GO:0005874">
    <property type="term" value="C:microtubule"/>
    <property type="evidence" value="ECO:0007669"/>
    <property type="project" value="UniProtKB-KW"/>
</dbReference>
<accession>A0A835JNI7</accession>
<evidence type="ECO:0000256" key="6">
    <source>
        <dbReference type="ARBA" id="ARBA00022701"/>
    </source>
</evidence>
<sequence>MAVTDAQNPLLGETTCGTLLQKLQEIWDEVGESDEERDKMLIQIEQECLDVYKKKVEQAVKSRAQLLEALSDARTELACLLSALGEKCFAEFPEKASGTIKEQLAAIGPVLEQLWEQKTERVKEFSDVQTQIQKICGEIAGNLNINDIPAVDDADLSLQKLNEYHAQLQELQKEKSDRLHKVLEFVSSVHDLCAVLGMDFFSTVTDVHPSLNDLTGMQSISNDTLARLAKTVLALKEEKKQRLHKAGPLHFSIGCYGKKRLKISLFFILPLQLQELANQLMDLWNLMDTPMEERKLFDHVTCNMLASVDEVTAPKTLALDLIEQAEVEVERLDQLKTSRMKEIAFKKQAELEEIYAHVHVEIAPDAARDRIMALIDSGNVEPAELLADMDNQISRAKEEAISRKEILDKVEKWMLACEEESWLEDYNRVILSLSTALLLSVYLDENRYNASRGAHLNLKRAERARILVNKIPALVDSLVAKTRAWEEDRGIQFAYDGVPLLAMLDEYAMLRQEREEEKQRMRDQKKFHEQQSTEQEPIFGPRSSPARQVGTKKAAGSRANVGANGTPSRRLSLNAHQNGSRSTTKDGRRDSRQSAPVNYVSMSKDDATSHVSGTDTVPVPASP</sequence>
<organism evidence="11 12">
    <name type="scientific">Salix dunnii</name>
    <dbReference type="NCBI Taxonomy" id="1413687"/>
    <lineage>
        <taxon>Eukaryota</taxon>
        <taxon>Viridiplantae</taxon>
        <taxon>Streptophyta</taxon>
        <taxon>Embryophyta</taxon>
        <taxon>Tracheophyta</taxon>
        <taxon>Spermatophyta</taxon>
        <taxon>Magnoliopsida</taxon>
        <taxon>eudicotyledons</taxon>
        <taxon>Gunneridae</taxon>
        <taxon>Pentapetalae</taxon>
        <taxon>rosids</taxon>
        <taxon>fabids</taxon>
        <taxon>Malpighiales</taxon>
        <taxon>Salicaceae</taxon>
        <taxon>Saliceae</taxon>
        <taxon>Salix</taxon>
    </lineage>
</organism>
<feature type="compositionally biased region" description="Basic and acidic residues" evidence="10">
    <location>
        <begin position="514"/>
        <end position="531"/>
    </location>
</feature>
<feature type="compositionally biased region" description="Polar residues" evidence="10">
    <location>
        <begin position="563"/>
        <end position="582"/>
    </location>
</feature>
<evidence type="ECO:0000256" key="2">
    <source>
        <dbReference type="ARBA" id="ARBA00004245"/>
    </source>
</evidence>
<keyword evidence="4" id="KW-0963">Cytoplasm</keyword>
<comment type="subcellular location">
    <subcellularLocation>
        <location evidence="2">Cytoplasm</location>
        <location evidence="2">Cytoskeleton</location>
    </subcellularLocation>
    <subcellularLocation>
        <location evidence="1">Nucleus</location>
    </subcellularLocation>
</comment>
<feature type="compositionally biased region" description="Basic and acidic residues" evidence="10">
    <location>
        <begin position="583"/>
        <end position="592"/>
    </location>
</feature>
<keyword evidence="6" id="KW-0493">Microtubule</keyword>
<keyword evidence="8" id="KW-0539">Nucleus</keyword>
<comment type="similarity">
    <text evidence="3">Belongs to the MAP65/ASE1 family.</text>
</comment>
<keyword evidence="5" id="KW-0597">Phosphoprotein</keyword>
<evidence type="ECO:0000256" key="4">
    <source>
        <dbReference type="ARBA" id="ARBA00022490"/>
    </source>
</evidence>
<evidence type="ECO:0000256" key="7">
    <source>
        <dbReference type="ARBA" id="ARBA00023212"/>
    </source>
</evidence>
<keyword evidence="9" id="KW-0175">Coiled coil</keyword>
<dbReference type="EMBL" id="JADGMS010000011">
    <property type="protein sequence ID" value="KAF9672686.1"/>
    <property type="molecule type" value="Genomic_DNA"/>
</dbReference>
<evidence type="ECO:0000256" key="8">
    <source>
        <dbReference type="ARBA" id="ARBA00023242"/>
    </source>
</evidence>
<feature type="region of interest" description="Disordered" evidence="10">
    <location>
        <begin position="514"/>
        <end position="623"/>
    </location>
</feature>
<keyword evidence="7" id="KW-0206">Cytoskeleton</keyword>
<dbReference type="FunFam" id="1.20.58.1520:FF:000002">
    <property type="entry name" value="65-kDa microtubule-associated protein 6"/>
    <property type="match status" value="1"/>
</dbReference>
<dbReference type="Pfam" id="PF03999">
    <property type="entry name" value="MAP65_ASE1"/>
    <property type="match status" value="2"/>
</dbReference>
<keyword evidence="12" id="KW-1185">Reference proteome</keyword>
<evidence type="ECO:0000313" key="12">
    <source>
        <dbReference type="Proteomes" id="UP000657918"/>
    </source>
</evidence>
<name>A0A835JNI7_9ROSI</name>
<dbReference type="PANTHER" id="PTHR19321:SF41">
    <property type="entry name" value="FASCETTO-RELATED"/>
    <property type="match status" value="1"/>
</dbReference>
<dbReference type="GO" id="GO:0005634">
    <property type="term" value="C:nucleus"/>
    <property type="evidence" value="ECO:0007669"/>
    <property type="project" value="UniProtKB-SubCell"/>
</dbReference>
<dbReference type="InterPro" id="IPR007145">
    <property type="entry name" value="MAP65_Ase1_PRC1"/>
</dbReference>
<dbReference type="AlphaFoldDB" id="A0A835JNI7"/>
<dbReference type="Gene3D" id="1.20.58.1520">
    <property type="match status" value="1"/>
</dbReference>
<evidence type="ECO:0000256" key="9">
    <source>
        <dbReference type="SAM" id="Coils"/>
    </source>
</evidence>
<dbReference type="GO" id="GO:0000911">
    <property type="term" value="P:cytokinesis by cell plate formation"/>
    <property type="evidence" value="ECO:0007669"/>
    <property type="project" value="TreeGrafter"/>
</dbReference>
<evidence type="ECO:0000256" key="3">
    <source>
        <dbReference type="ARBA" id="ARBA00006187"/>
    </source>
</evidence>
<evidence type="ECO:0008006" key="13">
    <source>
        <dbReference type="Google" id="ProtNLM"/>
    </source>
</evidence>
<reference evidence="11 12" key="1">
    <citation type="submission" date="2020-10" db="EMBL/GenBank/DDBJ databases">
        <title>Plant Genome Project.</title>
        <authorList>
            <person name="Zhang R.-G."/>
        </authorList>
    </citation>
    <scope>NUCLEOTIDE SEQUENCE [LARGE SCALE GENOMIC DNA]</scope>
    <source>
        <strain evidence="11">FAFU-HL-1</strain>
        <tissue evidence="11">Leaf</tissue>
    </source>
</reference>
<dbReference type="GO" id="GO:0005737">
    <property type="term" value="C:cytoplasm"/>
    <property type="evidence" value="ECO:0007669"/>
    <property type="project" value="TreeGrafter"/>
</dbReference>
<evidence type="ECO:0000256" key="1">
    <source>
        <dbReference type="ARBA" id="ARBA00004123"/>
    </source>
</evidence>
<gene>
    <name evidence="11" type="ORF">SADUNF_Sadunf11G0069100</name>
</gene>
<protein>
    <recommendedName>
        <fullName evidence="13">65-kDa microtubule-associated protein 1</fullName>
    </recommendedName>
</protein>
<evidence type="ECO:0000313" key="11">
    <source>
        <dbReference type="EMBL" id="KAF9672686.1"/>
    </source>
</evidence>
<dbReference type="GO" id="GO:0000226">
    <property type="term" value="P:microtubule cytoskeleton organization"/>
    <property type="evidence" value="ECO:0007669"/>
    <property type="project" value="InterPro"/>
</dbReference>
<dbReference type="Proteomes" id="UP000657918">
    <property type="component" value="Chromosome 11"/>
</dbReference>
<dbReference type="GO" id="GO:0005819">
    <property type="term" value="C:spindle"/>
    <property type="evidence" value="ECO:0007669"/>
    <property type="project" value="TreeGrafter"/>
</dbReference>